<dbReference type="InterPro" id="IPR001647">
    <property type="entry name" value="HTH_TetR"/>
</dbReference>
<dbReference type="SUPFAM" id="SSF48498">
    <property type="entry name" value="Tetracyclin repressor-like, C-terminal domain"/>
    <property type="match status" value="1"/>
</dbReference>
<evidence type="ECO:0000313" key="5">
    <source>
        <dbReference type="EMBL" id="KKB40742.1"/>
    </source>
</evidence>
<dbReference type="PRINTS" id="PR00455">
    <property type="entry name" value="HTHTETR"/>
</dbReference>
<dbReference type="STRING" id="1221996.QY95_01316"/>
<dbReference type="Gene3D" id="1.10.357.10">
    <property type="entry name" value="Tetracycline Repressor, domain 2"/>
    <property type="match status" value="1"/>
</dbReference>
<dbReference type="SUPFAM" id="SSF46689">
    <property type="entry name" value="Homeodomain-like"/>
    <property type="match status" value="1"/>
</dbReference>
<dbReference type="Proteomes" id="UP000031563">
    <property type="component" value="Unassembled WGS sequence"/>
</dbReference>
<keyword evidence="2 3" id="KW-0238">DNA-binding</keyword>
<dbReference type="InterPro" id="IPR036271">
    <property type="entry name" value="Tet_transcr_reg_TetR-rel_C_sf"/>
</dbReference>
<reference evidence="5" key="1">
    <citation type="submission" date="2015-02" db="EMBL/GenBank/DDBJ databases">
        <title>Genome Assembly of Bacillaceae bacterium MTCC 8252.</title>
        <authorList>
            <person name="Verma A."/>
            <person name="Khatri I."/>
            <person name="Mual P."/>
            <person name="Subramanian S."/>
            <person name="Krishnamurthi S."/>
        </authorList>
    </citation>
    <scope>NUCLEOTIDE SEQUENCE [LARGE SCALE GENOMIC DNA]</scope>
    <source>
        <strain evidence="5">MTCC 8252</strain>
    </source>
</reference>
<evidence type="ECO:0000313" key="6">
    <source>
        <dbReference type="Proteomes" id="UP000031563"/>
    </source>
</evidence>
<dbReference type="GO" id="GO:0003677">
    <property type="term" value="F:DNA binding"/>
    <property type="evidence" value="ECO:0007669"/>
    <property type="project" value="UniProtKB-UniRule"/>
</dbReference>
<gene>
    <name evidence="5" type="ORF">QY95_01316</name>
</gene>
<dbReference type="Pfam" id="PF17934">
    <property type="entry name" value="TetR_C_26"/>
    <property type="match status" value="1"/>
</dbReference>
<dbReference type="Pfam" id="PF00440">
    <property type="entry name" value="TetR_N"/>
    <property type="match status" value="1"/>
</dbReference>
<comment type="caution">
    <text evidence="5">The sequence shown here is derived from an EMBL/GenBank/DDBJ whole genome shotgun (WGS) entry which is preliminary data.</text>
</comment>
<organism evidence="5 6">
    <name type="scientific">Bacillus thermotolerans</name>
    <name type="common">Quasibacillus thermotolerans</name>
    <dbReference type="NCBI Taxonomy" id="1221996"/>
    <lineage>
        <taxon>Bacteria</taxon>
        <taxon>Bacillati</taxon>
        <taxon>Bacillota</taxon>
        <taxon>Bacilli</taxon>
        <taxon>Bacillales</taxon>
        <taxon>Bacillaceae</taxon>
        <taxon>Bacillus</taxon>
    </lineage>
</organism>
<dbReference type="PANTHER" id="PTHR43479">
    <property type="entry name" value="ACREF/ENVCD OPERON REPRESSOR-RELATED"/>
    <property type="match status" value="1"/>
</dbReference>
<name>A0A0F5I6E4_BACTR</name>
<dbReference type="InterPro" id="IPR009057">
    <property type="entry name" value="Homeodomain-like_sf"/>
</dbReference>
<keyword evidence="6" id="KW-1185">Reference proteome</keyword>
<dbReference type="InterPro" id="IPR050624">
    <property type="entry name" value="HTH-type_Tx_Regulator"/>
</dbReference>
<proteinExistence type="predicted"/>
<dbReference type="PROSITE" id="PS50977">
    <property type="entry name" value="HTH_TETR_2"/>
    <property type="match status" value="1"/>
</dbReference>
<keyword evidence="1" id="KW-0678">Repressor</keyword>
<dbReference type="RefSeq" id="WP_040037194.1">
    <property type="nucleotide sequence ID" value="NZ_JWIQ02000034.1"/>
</dbReference>
<feature type="DNA-binding region" description="H-T-H motif" evidence="3">
    <location>
        <begin position="27"/>
        <end position="46"/>
    </location>
</feature>
<evidence type="ECO:0000259" key="4">
    <source>
        <dbReference type="PROSITE" id="PS50977"/>
    </source>
</evidence>
<evidence type="ECO:0000256" key="3">
    <source>
        <dbReference type="PROSITE-ProRule" id="PRU00335"/>
    </source>
</evidence>
<dbReference type="PANTHER" id="PTHR43479:SF8">
    <property type="entry name" value="TRANSCRIPTIONAL REGULATOR, TETR FAMILY"/>
    <property type="match status" value="1"/>
</dbReference>
<dbReference type="InterPro" id="IPR041603">
    <property type="entry name" value="YvdT_C"/>
</dbReference>
<dbReference type="OrthoDB" id="9812484at2"/>
<protein>
    <submittedName>
        <fullName evidence="5">Transcriptional regulator, TetR family</fullName>
    </submittedName>
</protein>
<dbReference type="EMBL" id="JWIR02000027">
    <property type="protein sequence ID" value="KKB40742.1"/>
    <property type="molecule type" value="Genomic_DNA"/>
</dbReference>
<feature type="domain" description="HTH tetR-type" evidence="4">
    <location>
        <begin position="4"/>
        <end position="64"/>
    </location>
</feature>
<dbReference type="AlphaFoldDB" id="A0A0F5I6E4"/>
<evidence type="ECO:0000256" key="1">
    <source>
        <dbReference type="ARBA" id="ARBA00022491"/>
    </source>
</evidence>
<sequence length="191" mass="21937">MADPTKREKILAAAIEVFSESGIEKAKISDVVKRAGVAQGTFYLYFSSKQSLVPAIAEQLLEEQFAYIKQQITPETRFEDQIQSMVEATFTVTKRYKQVLALCYSGLAIGGLITWEKLYQPYYEWVDQLLAEAVNRGEIRSNIRQIRVTSKLLIGLMEEAAEQLYLFDDNDEQAEIYKQETIEFIKRALMK</sequence>
<evidence type="ECO:0000256" key="2">
    <source>
        <dbReference type="ARBA" id="ARBA00023125"/>
    </source>
</evidence>
<accession>A0A0F5I6E4</accession>